<dbReference type="SUPFAM" id="SSF54495">
    <property type="entry name" value="UBC-like"/>
    <property type="match status" value="2"/>
</dbReference>
<keyword evidence="4" id="KW-0833">Ubl conjugation pathway</keyword>
<comment type="pathway">
    <text evidence="1">Protein modification; protein neddylation.</text>
</comment>
<keyword evidence="10" id="KW-1185">Reference proteome</keyword>
<feature type="domain" description="UBC core" evidence="8">
    <location>
        <begin position="37"/>
        <end position="182"/>
    </location>
</feature>
<evidence type="ECO:0000256" key="5">
    <source>
        <dbReference type="ARBA" id="ARBA00022840"/>
    </source>
</evidence>
<organism evidence="9 10">
    <name type="scientific">Solanum commersonii</name>
    <name type="common">Commerson's wild potato</name>
    <name type="synonym">Commerson's nightshade</name>
    <dbReference type="NCBI Taxonomy" id="4109"/>
    <lineage>
        <taxon>Eukaryota</taxon>
        <taxon>Viridiplantae</taxon>
        <taxon>Streptophyta</taxon>
        <taxon>Embryophyta</taxon>
        <taxon>Tracheophyta</taxon>
        <taxon>Spermatophyta</taxon>
        <taxon>Magnoliopsida</taxon>
        <taxon>eudicotyledons</taxon>
        <taxon>Gunneridae</taxon>
        <taxon>Pentapetalae</taxon>
        <taxon>asterids</taxon>
        <taxon>lamiids</taxon>
        <taxon>Solanales</taxon>
        <taxon>Solanaceae</taxon>
        <taxon>Solanoideae</taxon>
        <taxon>Solaneae</taxon>
        <taxon>Solanum</taxon>
    </lineage>
</organism>
<evidence type="ECO:0000256" key="1">
    <source>
        <dbReference type="ARBA" id="ARBA00005032"/>
    </source>
</evidence>
<accession>A0A9J6AFV1</accession>
<dbReference type="SMART" id="SM00212">
    <property type="entry name" value="UBCc"/>
    <property type="match status" value="1"/>
</dbReference>
<evidence type="ECO:0000256" key="6">
    <source>
        <dbReference type="ARBA" id="ARBA00058311"/>
    </source>
</evidence>
<dbReference type="PROSITE" id="PS00183">
    <property type="entry name" value="UBC_1"/>
    <property type="match status" value="1"/>
</dbReference>
<gene>
    <name evidence="9" type="ORF">H5410_008760</name>
</gene>
<evidence type="ECO:0000313" key="9">
    <source>
        <dbReference type="EMBL" id="KAG5623542.1"/>
    </source>
</evidence>
<feature type="non-terminal residue" evidence="9">
    <location>
        <position position="1"/>
    </location>
</feature>
<dbReference type="GO" id="GO:0005524">
    <property type="term" value="F:ATP binding"/>
    <property type="evidence" value="ECO:0007669"/>
    <property type="project" value="UniProtKB-KW"/>
</dbReference>
<evidence type="ECO:0000256" key="3">
    <source>
        <dbReference type="ARBA" id="ARBA00022741"/>
    </source>
</evidence>
<dbReference type="InterPro" id="IPR016135">
    <property type="entry name" value="UBQ-conjugating_enzyme/RWD"/>
</dbReference>
<dbReference type="Proteomes" id="UP000824120">
    <property type="component" value="Chromosome 2"/>
</dbReference>
<dbReference type="Pfam" id="PF00179">
    <property type="entry name" value="UQ_con"/>
    <property type="match status" value="1"/>
</dbReference>
<dbReference type="GO" id="GO:0019788">
    <property type="term" value="F:NEDD8 transferase activity"/>
    <property type="evidence" value="ECO:0007669"/>
    <property type="project" value="UniProtKB-ARBA"/>
</dbReference>
<dbReference type="EMBL" id="JACXVP010000002">
    <property type="protein sequence ID" value="KAG5623542.1"/>
    <property type="molecule type" value="Genomic_DNA"/>
</dbReference>
<dbReference type="FunFam" id="3.10.110.10:FF:000005">
    <property type="entry name" value="NEDD8-conjugating enzyme Ubc12"/>
    <property type="match status" value="1"/>
</dbReference>
<keyword evidence="5" id="KW-0067">ATP-binding</keyword>
<evidence type="ECO:0000313" key="10">
    <source>
        <dbReference type="Proteomes" id="UP000824120"/>
    </source>
</evidence>
<dbReference type="InterPro" id="IPR023313">
    <property type="entry name" value="UBQ-conjugating_AS"/>
</dbReference>
<feature type="active site" description="Glycyl thioester intermediate" evidence="7">
    <location>
        <position position="120"/>
    </location>
</feature>
<dbReference type="CDD" id="cd23794">
    <property type="entry name" value="UBCc_UBE2F_UBE2M"/>
    <property type="match status" value="1"/>
</dbReference>
<dbReference type="InterPro" id="IPR050113">
    <property type="entry name" value="Ub_conjugating_enzyme"/>
</dbReference>
<dbReference type="PANTHER" id="PTHR24067">
    <property type="entry name" value="UBIQUITIN-CONJUGATING ENZYME E2"/>
    <property type="match status" value="1"/>
</dbReference>
<dbReference type="AlphaFoldDB" id="A0A9J6AFV1"/>
<evidence type="ECO:0000256" key="7">
    <source>
        <dbReference type="PROSITE-ProRule" id="PRU10133"/>
    </source>
</evidence>
<dbReference type="InterPro" id="IPR000608">
    <property type="entry name" value="UBC"/>
</dbReference>
<evidence type="ECO:0000256" key="2">
    <source>
        <dbReference type="ARBA" id="ARBA00022679"/>
    </source>
</evidence>
<keyword evidence="2" id="KW-0808">Transferase</keyword>
<dbReference type="PROSITE" id="PS50127">
    <property type="entry name" value="UBC_2"/>
    <property type="match status" value="1"/>
</dbReference>
<protein>
    <recommendedName>
        <fullName evidence="8">UBC core domain-containing protein</fullName>
    </recommendedName>
</protein>
<evidence type="ECO:0000256" key="4">
    <source>
        <dbReference type="ARBA" id="ARBA00022786"/>
    </source>
</evidence>
<proteinExistence type="predicted"/>
<dbReference type="OrthoDB" id="10249039at2759"/>
<dbReference type="Gene3D" id="3.10.110.10">
    <property type="entry name" value="Ubiquitin Conjugating Enzyme"/>
    <property type="match status" value="1"/>
</dbReference>
<comment type="caution">
    <text evidence="9">The sequence shown here is derived from an EMBL/GenBank/DDBJ whole genome shotgun (WGS) entry which is preliminary data.</text>
</comment>
<sequence>MYANRCENMIKLFKVKEKQREDTENGNARGPCNKQTAGELRLRKDITELNLPRSCTISFPDGKDKLMNFEIKIQPDGGYYAGGKFLFFFQVPSIYPHEPPKVKCKTKVYHPNIDLEGNVCLNVLREDWKPVLNINTIIYGLYLLFEEPNHEDPLNLEAAAVLRDNPQLFKSNVKKAMLGGTVANGCGGALRRLHHSAEAIWSELTRQSSHQCDQSSTPVEIANYKVKGSAQVHAIGSQRKNLHQQKLKSFLYSETKWRDLPPEITVEYLSYISDSGAATENITNQDTILDVPSTYPREPPKVKCKTKRRLKPVLNINTISYGLYLHFTEPNHEDPLILEAAVVLGDNPELFKSNVKRAMHGVTVVNISFTQCVVFWSKQIPIKWAGFTSKIIDKQANPVLSLFQFANAEATTAMLECLMPGNSVCLFTSLNFEYDLLDE</sequence>
<evidence type="ECO:0000259" key="8">
    <source>
        <dbReference type="PROSITE" id="PS50127"/>
    </source>
</evidence>
<reference evidence="9 10" key="1">
    <citation type="submission" date="2020-09" db="EMBL/GenBank/DDBJ databases">
        <title>De no assembly of potato wild relative species, Solanum commersonii.</title>
        <authorList>
            <person name="Cho K."/>
        </authorList>
    </citation>
    <scope>NUCLEOTIDE SEQUENCE [LARGE SCALE GENOMIC DNA]</scope>
    <source>
        <strain evidence="9">LZ3.2</strain>
        <tissue evidence="9">Leaf</tissue>
    </source>
</reference>
<comment type="function">
    <text evidence="6">Accepts the ubiquitin-like protein NEDD8/RUB1 from the ECR1-AXR1 E1 complex and catalyzes its covalent attachment to other proteins.</text>
</comment>
<name>A0A9J6AFV1_SOLCO</name>
<keyword evidence="3" id="KW-0547">Nucleotide-binding</keyword>